<dbReference type="GO" id="GO:0005737">
    <property type="term" value="C:cytoplasm"/>
    <property type="evidence" value="ECO:0007669"/>
    <property type="project" value="TreeGrafter"/>
</dbReference>
<dbReference type="SUPFAM" id="SSF52540">
    <property type="entry name" value="P-loop containing nucleoside triphosphate hydrolases"/>
    <property type="match status" value="1"/>
</dbReference>
<comment type="cofactor">
    <cofactor evidence="2">
        <name>Mg(2+)</name>
        <dbReference type="ChEBI" id="CHEBI:18420"/>
    </cofactor>
</comment>
<dbReference type="GO" id="GO:0046872">
    <property type="term" value="F:metal ion binding"/>
    <property type="evidence" value="ECO:0007669"/>
    <property type="project" value="UniProtKB-KW"/>
</dbReference>
<proteinExistence type="predicted"/>
<feature type="binding site" evidence="1">
    <location>
        <begin position="96"/>
        <end position="103"/>
    </location>
    <ligand>
        <name>GTP</name>
        <dbReference type="ChEBI" id="CHEBI:37565"/>
    </ligand>
</feature>
<dbReference type="WBParaSite" id="MCU_012019-RA">
    <property type="protein sequence ID" value="MCU_012019-RA"/>
    <property type="gene ID" value="MCU_012019"/>
</dbReference>
<feature type="domain" description="Hflx-type G" evidence="3">
    <location>
        <begin position="90"/>
        <end position="190"/>
    </location>
</feature>
<reference evidence="4" key="1">
    <citation type="submission" date="2019-11" db="UniProtKB">
        <authorList>
            <consortium name="WormBaseParasite"/>
        </authorList>
    </citation>
    <scope>IDENTIFICATION</scope>
</reference>
<feature type="binding site" evidence="1">
    <location>
        <begin position="122"/>
        <end position="126"/>
    </location>
    <ligand>
        <name>GTP</name>
        <dbReference type="ChEBI" id="CHEBI:37565"/>
    </ligand>
</feature>
<dbReference type="GO" id="GO:0005525">
    <property type="term" value="F:GTP binding"/>
    <property type="evidence" value="ECO:0007669"/>
    <property type="project" value="UniProtKB-KW"/>
</dbReference>
<organism evidence="4">
    <name type="scientific">Mesocestoides corti</name>
    <name type="common">Flatworm</name>
    <dbReference type="NCBI Taxonomy" id="53468"/>
    <lineage>
        <taxon>Eukaryota</taxon>
        <taxon>Metazoa</taxon>
        <taxon>Spiralia</taxon>
        <taxon>Lophotrochozoa</taxon>
        <taxon>Platyhelminthes</taxon>
        <taxon>Cestoda</taxon>
        <taxon>Eucestoda</taxon>
        <taxon>Cyclophyllidea</taxon>
        <taxon>Mesocestoididae</taxon>
        <taxon>Mesocestoides</taxon>
    </lineage>
</organism>
<dbReference type="GO" id="GO:0043022">
    <property type="term" value="F:ribosome binding"/>
    <property type="evidence" value="ECO:0007669"/>
    <property type="project" value="TreeGrafter"/>
</dbReference>
<keyword evidence="1" id="KW-0342">GTP-binding</keyword>
<feature type="binding site" evidence="2">
    <location>
        <position position="103"/>
    </location>
    <ligand>
        <name>Mg(2+)</name>
        <dbReference type="ChEBI" id="CHEBI:18420"/>
    </ligand>
</feature>
<evidence type="ECO:0000256" key="2">
    <source>
        <dbReference type="PIRSR" id="PIRSR006809-2"/>
    </source>
</evidence>
<evidence type="ECO:0000256" key="1">
    <source>
        <dbReference type="PIRSR" id="PIRSR006809-1"/>
    </source>
</evidence>
<dbReference type="AlphaFoldDB" id="A0A5K3G1L1"/>
<accession>A0A5K3G1L1</accession>
<keyword evidence="2" id="KW-0479">Metal-binding</keyword>
<sequence length="356" mass="39277">MLVVHLFLLRARSREAKAQAQLAELGVIRSRLLAATAASTLSQPKSRSIDHLHRVLDDQERKLSAILVEEEKRKELGRKRRREKTTNRLPTVAVIGYTNAGKTSLIRHLTRSAGMVVSPRVFATLDVTHHAARLPPPKTSDSSGVPGLRLLMVDTIGFMADLPQNLIAAFKATLSECLDAEIILHVIDSSQPGWPAFAAYIERVLQESGVQARRLADLSIDTKGATDLGERDSSSPVLIRVGNKADLGTHIDSSVHTKLQLDVEVSCVNNTGIAELRNLIEFALVSGLGWSKRKLRMKQGSRALSWLYANAMVLQVSSCPEDPEKLLCEVLFNDTIWSLFKSKFVASCRNNFTHCT</sequence>
<dbReference type="InterPro" id="IPR006073">
    <property type="entry name" value="GTP-bd"/>
</dbReference>
<dbReference type="InterPro" id="IPR027417">
    <property type="entry name" value="P-loop_NTPase"/>
</dbReference>
<dbReference type="InterPro" id="IPR030394">
    <property type="entry name" value="G_HFLX_dom"/>
</dbReference>
<dbReference type="PANTHER" id="PTHR10229:SF0">
    <property type="entry name" value="GTP-BINDING PROTEIN 6-RELATED"/>
    <property type="match status" value="1"/>
</dbReference>
<dbReference type="InterPro" id="IPR016496">
    <property type="entry name" value="GTPase_HflX"/>
</dbReference>
<dbReference type="PIRSF" id="PIRSF006809">
    <property type="entry name" value="GTP-binding_hflX_prd"/>
    <property type="match status" value="1"/>
</dbReference>
<evidence type="ECO:0000259" key="3">
    <source>
        <dbReference type="PROSITE" id="PS51705"/>
    </source>
</evidence>
<feature type="binding site" evidence="1">
    <location>
        <begin position="243"/>
        <end position="246"/>
    </location>
    <ligand>
        <name>GTP</name>
        <dbReference type="ChEBI" id="CHEBI:37565"/>
    </ligand>
</feature>
<keyword evidence="1" id="KW-0547">Nucleotide-binding</keyword>
<dbReference type="Gene3D" id="3.40.50.300">
    <property type="entry name" value="P-loop containing nucleotide triphosphate hydrolases"/>
    <property type="match status" value="1"/>
</dbReference>
<name>A0A5K3G1L1_MESCO</name>
<feature type="binding site" evidence="1">
    <location>
        <begin position="154"/>
        <end position="157"/>
    </location>
    <ligand>
        <name>GTP</name>
        <dbReference type="ChEBI" id="CHEBI:37565"/>
    </ligand>
</feature>
<evidence type="ECO:0000313" key="4">
    <source>
        <dbReference type="WBParaSite" id="MCU_012019-RA"/>
    </source>
</evidence>
<protein>
    <submittedName>
        <fullName evidence="4">Hflx-type G domain-containing protein</fullName>
    </submittedName>
</protein>
<dbReference type="Pfam" id="PF01926">
    <property type="entry name" value="MMR_HSR1"/>
    <property type="match status" value="1"/>
</dbReference>
<keyword evidence="2" id="KW-0460">Magnesium</keyword>
<dbReference type="PROSITE" id="PS51705">
    <property type="entry name" value="G_HFLX"/>
    <property type="match status" value="1"/>
</dbReference>
<dbReference type="PANTHER" id="PTHR10229">
    <property type="entry name" value="GTP-BINDING PROTEIN HFLX"/>
    <property type="match status" value="1"/>
</dbReference>
<feature type="binding site" evidence="2">
    <location>
        <position position="124"/>
    </location>
    <ligand>
        <name>Mg(2+)</name>
        <dbReference type="ChEBI" id="CHEBI:18420"/>
    </ligand>
</feature>